<dbReference type="InterPro" id="IPR035973">
    <property type="entry name" value="Cyt_c_oxidase_su3-like_sf"/>
</dbReference>
<sequence>MNHTHAIQAPALRGMPPAAEVGLWVFIGMASSLFLLFIAAYLMRMDGGDWTAIVLPWQLWLSTASLVAGSVAMQGAAVAARRGRTAATWRALLAGGLLALVFVAVQLWGWGELQSRMVSATGNPAASFFYLLTAVHGLHVLGGLAAWGYTQRHLHARADPSGDALRIALCARYWHFLLAVWLLVLATLTGITPEVVRYICGSPAGV</sequence>
<evidence type="ECO:0000256" key="7">
    <source>
        <dbReference type="SAM" id="Phobius"/>
    </source>
</evidence>
<dbReference type="EMBL" id="SLXF01000002">
    <property type="protein sequence ID" value="TCP08647.1"/>
    <property type="molecule type" value="Genomic_DNA"/>
</dbReference>
<evidence type="ECO:0000256" key="6">
    <source>
        <dbReference type="RuleBase" id="RU003376"/>
    </source>
</evidence>
<gene>
    <name evidence="9" type="ORF">EV676_102155</name>
</gene>
<dbReference type="AlphaFoldDB" id="A0AA46HWM6"/>
<evidence type="ECO:0000259" key="8">
    <source>
        <dbReference type="PROSITE" id="PS50253"/>
    </source>
</evidence>
<feature type="transmembrane region" description="Helical" evidence="7">
    <location>
        <begin position="128"/>
        <end position="150"/>
    </location>
</feature>
<dbReference type="GO" id="GO:0019646">
    <property type="term" value="P:aerobic electron transport chain"/>
    <property type="evidence" value="ECO:0007669"/>
    <property type="project" value="InterPro"/>
</dbReference>
<evidence type="ECO:0000256" key="4">
    <source>
        <dbReference type="ARBA" id="ARBA00022989"/>
    </source>
</evidence>
<evidence type="ECO:0000313" key="10">
    <source>
        <dbReference type="Proteomes" id="UP000294772"/>
    </source>
</evidence>
<dbReference type="PANTHER" id="PTHR11403">
    <property type="entry name" value="CYTOCHROME C OXIDASE SUBUNIT III"/>
    <property type="match status" value="1"/>
</dbReference>
<feature type="transmembrane region" description="Helical" evidence="7">
    <location>
        <begin position="91"/>
        <end position="108"/>
    </location>
</feature>
<keyword evidence="4 7" id="KW-1133">Transmembrane helix</keyword>
<dbReference type="Gene3D" id="1.20.120.80">
    <property type="entry name" value="Cytochrome c oxidase, subunit III, four-helix bundle"/>
    <property type="match status" value="1"/>
</dbReference>
<proteinExistence type="inferred from homology"/>
<name>A0AA46HWM6_9BURK</name>
<reference evidence="9 10" key="1">
    <citation type="submission" date="2019-03" db="EMBL/GenBank/DDBJ databases">
        <title>Genomic Encyclopedia of Type Strains, Phase IV (KMG-IV): sequencing the most valuable type-strain genomes for metagenomic binning, comparative biology and taxonomic classification.</title>
        <authorList>
            <person name="Goeker M."/>
        </authorList>
    </citation>
    <scope>NUCLEOTIDE SEQUENCE [LARGE SCALE GENOMIC DNA]</scope>
    <source>
        <strain evidence="9 10">DSM 15264</strain>
    </source>
</reference>
<feature type="domain" description="Heme-copper oxidase subunit III family profile" evidence="8">
    <location>
        <begin position="1"/>
        <end position="193"/>
    </location>
</feature>
<dbReference type="InterPro" id="IPR013833">
    <property type="entry name" value="Cyt_c_oxidase_su3_a-hlx"/>
</dbReference>
<dbReference type="Proteomes" id="UP000294772">
    <property type="component" value="Unassembled WGS sequence"/>
</dbReference>
<dbReference type="Pfam" id="PF00510">
    <property type="entry name" value="COX3"/>
    <property type="match status" value="1"/>
</dbReference>
<accession>A0AA46HWM6</accession>
<dbReference type="SUPFAM" id="SSF81452">
    <property type="entry name" value="Cytochrome c oxidase subunit III-like"/>
    <property type="match status" value="1"/>
</dbReference>
<evidence type="ECO:0000256" key="3">
    <source>
        <dbReference type="ARBA" id="ARBA00022692"/>
    </source>
</evidence>
<comment type="similarity">
    <text evidence="2 6">Belongs to the cytochrome c oxidase subunit 3 family.</text>
</comment>
<dbReference type="InterPro" id="IPR024791">
    <property type="entry name" value="Cyt_c/ubiquinol_Oxase_su3"/>
</dbReference>
<dbReference type="GO" id="GO:0005886">
    <property type="term" value="C:plasma membrane"/>
    <property type="evidence" value="ECO:0007669"/>
    <property type="project" value="UniProtKB-SubCell"/>
</dbReference>
<protein>
    <submittedName>
        <fullName evidence="9">Cytochrome c oxidase subunit 3</fullName>
    </submittedName>
</protein>
<comment type="subcellular location">
    <subcellularLocation>
        <location evidence="6">Cell membrane</location>
        <topology evidence="6">Multi-pass membrane protein</topology>
    </subcellularLocation>
    <subcellularLocation>
        <location evidence="1">Membrane</location>
        <topology evidence="1">Multi-pass membrane protein</topology>
    </subcellularLocation>
</comment>
<dbReference type="GO" id="GO:0004129">
    <property type="term" value="F:cytochrome-c oxidase activity"/>
    <property type="evidence" value="ECO:0007669"/>
    <property type="project" value="InterPro"/>
</dbReference>
<feature type="transmembrane region" description="Helical" evidence="7">
    <location>
        <begin position="21"/>
        <end position="43"/>
    </location>
</feature>
<comment type="caution">
    <text evidence="9">The sequence shown here is derived from an EMBL/GenBank/DDBJ whole genome shotgun (WGS) entry which is preliminary data.</text>
</comment>
<evidence type="ECO:0000256" key="1">
    <source>
        <dbReference type="ARBA" id="ARBA00004141"/>
    </source>
</evidence>
<feature type="transmembrane region" description="Helical" evidence="7">
    <location>
        <begin position="171"/>
        <end position="191"/>
    </location>
</feature>
<organism evidence="9 10">
    <name type="scientific">Caldimonas thermodepolymerans</name>
    <dbReference type="NCBI Taxonomy" id="215580"/>
    <lineage>
        <taxon>Bacteria</taxon>
        <taxon>Pseudomonadati</taxon>
        <taxon>Pseudomonadota</taxon>
        <taxon>Betaproteobacteria</taxon>
        <taxon>Burkholderiales</taxon>
        <taxon>Sphaerotilaceae</taxon>
        <taxon>Caldimonas</taxon>
    </lineage>
</organism>
<evidence type="ECO:0000313" key="9">
    <source>
        <dbReference type="EMBL" id="TCP08647.1"/>
    </source>
</evidence>
<evidence type="ECO:0000256" key="5">
    <source>
        <dbReference type="ARBA" id="ARBA00023136"/>
    </source>
</evidence>
<feature type="transmembrane region" description="Helical" evidence="7">
    <location>
        <begin position="55"/>
        <end position="79"/>
    </location>
</feature>
<dbReference type="PANTHER" id="PTHR11403:SF10">
    <property type="entry name" value="CYTOCHROME C OXIDASE"/>
    <property type="match status" value="1"/>
</dbReference>
<keyword evidence="3 6" id="KW-0812">Transmembrane</keyword>
<dbReference type="InterPro" id="IPR000298">
    <property type="entry name" value="Cyt_c_oxidase-like_su3"/>
</dbReference>
<keyword evidence="5 7" id="KW-0472">Membrane</keyword>
<dbReference type="RefSeq" id="WP_232529268.1">
    <property type="nucleotide sequence ID" value="NZ_CP064338.1"/>
</dbReference>
<dbReference type="PROSITE" id="PS50253">
    <property type="entry name" value="COX3"/>
    <property type="match status" value="1"/>
</dbReference>
<evidence type="ECO:0000256" key="2">
    <source>
        <dbReference type="ARBA" id="ARBA00010581"/>
    </source>
</evidence>